<dbReference type="KEGG" id="vg:29125330"/>
<organism evidence="1 2">
    <name type="scientific">Bacillus phage SP-15</name>
    <dbReference type="NCBI Taxonomy" id="1792032"/>
    <lineage>
        <taxon>Viruses</taxon>
        <taxon>Duplodnaviria</taxon>
        <taxon>Heunggongvirae</taxon>
        <taxon>Uroviricota</taxon>
        <taxon>Caudoviricetes</taxon>
        <taxon>Thornevirus</taxon>
        <taxon>Thornevirus SP15</taxon>
    </lineage>
</organism>
<protein>
    <submittedName>
        <fullName evidence="1">Uncharacterized protein</fullName>
    </submittedName>
</protein>
<evidence type="ECO:0000313" key="2">
    <source>
        <dbReference type="Proteomes" id="UP000203261"/>
    </source>
</evidence>
<sequence length="132" mass="15247">MIIGIHKQPRLPESEAGFKIVAGDTLEDVYKSIIQQLRLEDGQDGDMTTITFSNGTQVIVRREVSWDNPEDLEDDDAPDEFSEFDEELGSEHDFVDVFVETPEIRFREISSTNLSVEELIPIFTRTIYRYEE</sequence>
<dbReference type="RefSeq" id="YP_009302550.1">
    <property type="nucleotide sequence ID" value="NC_031245.1"/>
</dbReference>
<gene>
    <name evidence="1" type="ORF">SP15_163</name>
</gene>
<dbReference type="GeneID" id="29125330"/>
<keyword evidence="2" id="KW-1185">Reference proteome</keyword>
<evidence type="ECO:0000313" key="1">
    <source>
        <dbReference type="EMBL" id="AMM44961.1"/>
    </source>
</evidence>
<accession>A0A127AYX7</accession>
<dbReference type="EMBL" id="KT624200">
    <property type="protein sequence ID" value="AMM44961.1"/>
    <property type="molecule type" value="Genomic_DNA"/>
</dbReference>
<dbReference type="Proteomes" id="UP000203261">
    <property type="component" value="Segment"/>
</dbReference>
<name>A0A127AYX7_9CAUD</name>
<proteinExistence type="predicted"/>
<reference evidence="1 2" key="1">
    <citation type="submission" date="2015-08" db="EMBL/GenBank/DDBJ databases">
        <authorList>
            <person name="Babu N.S."/>
            <person name="Beckwith C.J."/>
            <person name="Beseler K.G."/>
            <person name="Brison A."/>
            <person name="Carone J.V."/>
            <person name="Caskin T.P."/>
            <person name="Diamond M."/>
            <person name="Durham M.E."/>
            <person name="Foxe J.M."/>
            <person name="Go M."/>
            <person name="Henderson B.A."/>
            <person name="Jones I.B."/>
            <person name="McGettigan J.A."/>
            <person name="Micheletti S.J."/>
            <person name="Nasrallah M.E."/>
            <person name="Ortiz D."/>
            <person name="Piller C.R."/>
            <person name="Privatt S.R."/>
            <person name="Schneider S.L."/>
            <person name="Sharp S."/>
            <person name="Smith T.C."/>
            <person name="Stanton J.D."/>
            <person name="Ullery H.E."/>
            <person name="Wilson R.J."/>
            <person name="Serrano M.G."/>
            <person name="Buck G."/>
            <person name="Lee V."/>
            <person name="Wang Y."/>
            <person name="Carvalho R."/>
            <person name="Voegtly L."/>
            <person name="Shi R."/>
            <person name="Duckworth R."/>
            <person name="Johnson A."/>
            <person name="Loviza R."/>
            <person name="Walstead R."/>
            <person name="Shah Z."/>
            <person name="Kiflezghi M."/>
            <person name="Wade K."/>
            <person name="Ball S.L."/>
            <person name="Bradley K.W."/>
            <person name="Asai D.J."/>
            <person name="Bowman C.A."/>
            <person name="Russell D.A."/>
            <person name="Pope W.H."/>
            <person name="Jacobs-Sera D."/>
            <person name="Hendrix R.W."/>
            <person name="Hatfull G.F."/>
        </authorList>
    </citation>
    <scope>NUCLEOTIDE SEQUENCE [LARGE SCALE GENOMIC DNA]</scope>
</reference>